<dbReference type="GO" id="GO:0000172">
    <property type="term" value="C:ribonuclease MRP complex"/>
    <property type="evidence" value="ECO:0007669"/>
    <property type="project" value="InterPro"/>
</dbReference>
<dbReference type="KEGG" id="bze:COCCADRAFT_107438"/>
<dbReference type="GO" id="GO:0000294">
    <property type="term" value="P:nuclear-transcribed mRNA catabolic process, RNase MRP-dependent"/>
    <property type="evidence" value="ECO:0007669"/>
    <property type="project" value="TreeGrafter"/>
</dbReference>
<dbReference type="EMBL" id="KI964768">
    <property type="protein sequence ID" value="EUC29080.1"/>
    <property type="molecule type" value="Genomic_DNA"/>
</dbReference>
<dbReference type="RefSeq" id="XP_007716607.1">
    <property type="nucleotide sequence ID" value="XM_007718417.1"/>
</dbReference>
<dbReference type="HOGENOM" id="CLU_1348808_0_0_1"/>
<accession>W6XV50</accession>
<dbReference type="STRING" id="930089.W6XV50"/>
<keyword evidence="4" id="KW-1185">Reference proteome</keyword>
<dbReference type="GO" id="GO:0042134">
    <property type="term" value="F:rRNA primary transcript binding"/>
    <property type="evidence" value="ECO:0007669"/>
    <property type="project" value="InterPro"/>
</dbReference>
<dbReference type="InterPro" id="IPR047205">
    <property type="entry name" value="RMP1"/>
</dbReference>
<dbReference type="OrthoDB" id="5414547at2759"/>
<evidence type="ECO:0000256" key="1">
    <source>
        <dbReference type="SAM" id="MobiDB-lite"/>
    </source>
</evidence>
<protein>
    <recommendedName>
        <fullName evidence="2">RNase MRP protein 1 RNA binding domain-containing protein</fullName>
    </recommendedName>
</protein>
<name>W6XV50_COCC2</name>
<dbReference type="Proteomes" id="UP000053841">
    <property type="component" value="Unassembled WGS sequence"/>
</dbReference>
<evidence type="ECO:0000313" key="4">
    <source>
        <dbReference type="Proteomes" id="UP000053841"/>
    </source>
</evidence>
<sequence>MAIAKPSTTLPHRQQSHHLTVPGPSTSSSSSAPSISASPLFSASTHDIAMLHDIHSLLNKLFIRNRNQHRRSTWWKALHGFRKQMALLLGELEAKELREYERRQRVQARLRFWDERGEVHAWYYQFSQLVAVGPFSSLGLVMMASVARVCRITGITSVYEQIASAEVKGVLDASDRLGLAGQFEGVLSGGDECDEGVVIAREDED</sequence>
<dbReference type="AlphaFoldDB" id="W6XV50"/>
<dbReference type="GeneID" id="19143565"/>
<feature type="compositionally biased region" description="Low complexity" evidence="1">
    <location>
        <begin position="24"/>
        <end position="34"/>
    </location>
</feature>
<dbReference type="CDD" id="cd22573">
    <property type="entry name" value="RMP1_RBD"/>
    <property type="match status" value="1"/>
</dbReference>
<organism evidence="3 4">
    <name type="scientific">Cochliobolus carbonum (strain 26-R-13)</name>
    <name type="common">Maize leaf spot fungus</name>
    <name type="synonym">Bipolaris zeicola</name>
    <dbReference type="NCBI Taxonomy" id="930089"/>
    <lineage>
        <taxon>Eukaryota</taxon>
        <taxon>Fungi</taxon>
        <taxon>Dikarya</taxon>
        <taxon>Ascomycota</taxon>
        <taxon>Pezizomycotina</taxon>
        <taxon>Dothideomycetes</taxon>
        <taxon>Pleosporomycetidae</taxon>
        <taxon>Pleosporales</taxon>
        <taxon>Pleosporineae</taxon>
        <taxon>Pleosporaceae</taxon>
        <taxon>Bipolaris</taxon>
    </lineage>
</organism>
<evidence type="ECO:0000259" key="2">
    <source>
        <dbReference type="Pfam" id="PF20945"/>
    </source>
</evidence>
<dbReference type="InterPro" id="IPR047204">
    <property type="entry name" value="RMP1_RBD"/>
</dbReference>
<feature type="region of interest" description="Disordered" evidence="1">
    <location>
        <begin position="1"/>
        <end position="34"/>
    </location>
</feature>
<dbReference type="PANTHER" id="PTHR37792:SF1">
    <property type="entry name" value="RIBONUCLEASE MRP PROTEIN SUBUNIT RMP1"/>
    <property type="match status" value="1"/>
</dbReference>
<dbReference type="PANTHER" id="PTHR37792">
    <property type="entry name" value="RIBONUCLEASE MRP PROTEIN SUBUNIT RMP1"/>
    <property type="match status" value="1"/>
</dbReference>
<reference evidence="3 4" key="1">
    <citation type="journal article" date="2013" name="PLoS Genet.">
        <title>Comparative genome structure, secondary metabolite, and effector coding capacity across Cochliobolus pathogens.</title>
        <authorList>
            <person name="Condon B.J."/>
            <person name="Leng Y."/>
            <person name="Wu D."/>
            <person name="Bushley K.E."/>
            <person name="Ohm R.A."/>
            <person name="Otillar R."/>
            <person name="Martin J."/>
            <person name="Schackwitz W."/>
            <person name="Grimwood J."/>
            <person name="MohdZainudin N."/>
            <person name="Xue C."/>
            <person name="Wang R."/>
            <person name="Manning V.A."/>
            <person name="Dhillon B."/>
            <person name="Tu Z.J."/>
            <person name="Steffenson B.J."/>
            <person name="Salamov A."/>
            <person name="Sun H."/>
            <person name="Lowry S."/>
            <person name="LaButti K."/>
            <person name="Han J."/>
            <person name="Copeland A."/>
            <person name="Lindquist E."/>
            <person name="Barry K."/>
            <person name="Schmutz J."/>
            <person name="Baker S.E."/>
            <person name="Ciuffetti L.M."/>
            <person name="Grigoriev I.V."/>
            <person name="Zhong S."/>
            <person name="Turgeon B.G."/>
        </authorList>
    </citation>
    <scope>NUCLEOTIDE SEQUENCE [LARGE SCALE GENOMIC DNA]</scope>
    <source>
        <strain evidence="3 4">26-R-13</strain>
    </source>
</reference>
<feature type="domain" description="RNase MRP protein 1 RNA binding" evidence="2">
    <location>
        <begin position="57"/>
        <end position="148"/>
    </location>
</feature>
<feature type="compositionally biased region" description="Polar residues" evidence="1">
    <location>
        <begin position="1"/>
        <end position="13"/>
    </location>
</feature>
<proteinExistence type="predicted"/>
<gene>
    <name evidence="3" type="ORF">COCCADRAFT_107438</name>
</gene>
<evidence type="ECO:0000313" key="3">
    <source>
        <dbReference type="EMBL" id="EUC29080.1"/>
    </source>
</evidence>
<dbReference type="GO" id="GO:0000466">
    <property type="term" value="P:maturation of 5.8S rRNA from tricistronic rRNA transcript (SSU-rRNA, 5.8S rRNA, LSU-rRNA)"/>
    <property type="evidence" value="ECO:0007669"/>
    <property type="project" value="TreeGrafter"/>
</dbReference>
<dbReference type="Pfam" id="PF20945">
    <property type="entry name" value="RMP1"/>
    <property type="match status" value="1"/>
</dbReference>
<dbReference type="eggNOG" id="ENOG502S2QW">
    <property type="taxonomic scope" value="Eukaryota"/>
</dbReference>